<dbReference type="EMBL" id="BLMI01000191">
    <property type="protein sequence ID" value="GFI41558.1"/>
    <property type="molecule type" value="Genomic_DNA"/>
</dbReference>
<keyword evidence="4" id="KW-1185">Reference proteome</keyword>
<feature type="transmembrane region" description="Helical" evidence="1">
    <location>
        <begin position="30"/>
        <end position="47"/>
    </location>
</feature>
<reference evidence="2 5" key="3">
    <citation type="journal article" date="2020" name="Microbiome">
        <title>Single-cell genomics of uncultured bacteria reveals dietary fiber responders in the mouse gut microbiota.</title>
        <authorList>
            <person name="Chijiiwa R."/>
            <person name="Hosokawa M."/>
            <person name="Kogawa M."/>
            <person name="Nishikawa Y."/>
            <person name="Ide K."/>
            <person name="Sakanashi C."/>
            <person name="Takahashi K."/>
            <person name="Takeyama H."/>
        </authorList>
    </citation>
    <scope>NUCLEOTIDE SEQUENCE [LARGE SCALE GENOMIC DNA]</scope>
    <source>
        <strain evidence="2">IMSAGC_017</strain>
    </source>
</reference>
<protein>
    <submittedName>
        <fullName evidence="3">Uncharacterized protein</fullName>
    </submittedName>
</protein>
<sequence length="57" mass="6394">MNKLALVAVSLFVIVEVLIGDCVIQGIPLWLIGLILFSFIWMGIICVKEKVKIKDSY</sequence>
<keyword evidence="1" id="KW-0812">Transmembrane</keyword>
<evidence type="ECO:0000313" key="3">
    <source>
        <dbReference type="EMBL" id="SET59289.1"/>
    </source>
</evidence>
<reference evidence="4" key="1">
    <citation type="submission" date="2016-10" db="EMBL/GenBank/DDBJ databases">
        <authorList>
            <person name="Varghese N."/>
            <person name="Submissions S."/>
        </authorList>
    </citation>
    <scope>NUCLEOTIDE SEQUENCE [LARGE SCALE GENOMIC DNA]</scope>
    <source>
        <strain evidence="4">DSM 1551</strain>
    </source>
</reference>
<keyword evidence="1" id="KW-0472">Membrane</keyword>
<evidence type="ECO:0000313" key="2">
    <source>
        <dbReference type="EMBL" id="GFI41558.1"/>
    </source>
</evidence>
<dbReference type="Proteomes" id="UP000198558">
    <property type="component" value="Unassembled WGS sequence"/>
</dbReference>
<proteinExistence type="predicted"/>
<dbReference type="AlphaFoldDB" id="A0A1I0FLP0"/>
<evidence type="ECO:0000313" key="4">
    <source>
        <dbReference type="Proteomes" id="UP000198558"/>
    </source>
</evidence>
<gene>
    <name evidence="2" type="ORF">IMSAGC017_01603</name>
    <name evidence="3" type="ORF">SAMN04489758_12044</name>
</gene>
<name>A0A1I0FLP0_9FIRM</name>
<dbReference type="RefSeq" id="WP_169924256.1">
    <property type="nucleotide sequence ID" value="NZ_BLMI01000191.1"/>
</dbReference>
<keyword evidence="1" id="KW-1133">Transmembrane helix</keyword>
<accession>A0A1I0FLP0</accession>
<evidence type="ECO:0000256" key="1">
    <source>
        <dbReference type="SAM" id="Phobius"/>
    </source>
</evidence>
<evidence type="ECO:0000313" key="5">
    <source>
        <dbReference type="Proteomes" id="UP000490821"/>
    </source>
</evidence>
<organism evidence="3 4">
    <name type="scientific">Thomasclavelia cocleata</name>
    <dbReference type="NCBI Taxonomy" id="69824"/>
    <lineage>
        <taxon>Bacteria</taxon>
        <taxon>Bacillati</taxon>
        <taxon>Bacillota</taxon>
        <taxon>Erysipelotrichia</taxon>
        <taxon>Erysipelotrichales</taxon>
        <taxon>Coprobacillaceae</taxon>
        <taxon>Thomasclavelia</taxon>
    </lineage>
</organism>
<dbReference type="GeneID" id="78289750"/>
<reference evidence="3" key="2">
    <citation type="submission" date="2016-10" db="EMBL/GenBank/DDBJ databases">
        <authorList>
            <person name="de Groot N.N."/>
        </authorList>
    </citation>
    <scope>NUCLEOTIDE SEQUENCE [LARGE SCALE GENOMIC DNA]</scope>
    <source>
        <strain evidence="3">DSM 1551</strain>
    </source>
</reference>
<dbReference type="EMBL" id="FOIN01000020">
    <property type="protein sequence ID" value="SET59289.1"/>
    <property type="molecule type" value="Genomic_DNA"/>
</dbReference>
<dbReference type="Proteomes" id="UP000490821">
    <property type="component" value="Unassembled WGS sequence"/>
</dbReference>